<dbReference type="SUPFAM" id="SSF53098">
    <property type="entry name" value="Ribonuclease H-like"/>
    <property type="match status" value="1"/>
</dbReference>
<accession>A0A1I7WRW9</accession>
<dbReference type="InterPro" id="IPR036397">
    <property type="entry name" value="RNaseH_sf"/>
</dbReference>
<dbReference type="Gene3D" id="3.30.420.10">
    <property type="entry name" value="Ribonuclease H-like superfamily/Ribonuclease H"/>
    <property type="match status" value="1"/>
</dbReference>
<evidence type="ECO:0000256" key="6">
    <source>
        <dbReference type="ARBA" id="ARBA00022918"/>
    </source>
</evidence>
<name>A0A1I7WRW9_HETBA</name>
<evidence type="ECO:0000256" key="2">
    <source>
        <dbReference type="ARBA" id="ARBA00022695"/>
    </source>
</evidence>
<dbReference type="PANTHER" id="PTHR37984">
    <property type="entry name" value="PROTEIN CBG26694"/>
    <property type="match status" value="1"/>
</dbReference>
<proteinExistence type="predicted"/>
<evidence type="ECO:0000256" key="3">
    <source>
        <dbReference type="ARBA" id="ARBA00022722"/>
    </source>
</evidence>
<dbReference type="WBParaSite" id="Hba_07900">
    <property type="protein sequence ID" value="Hba_07900"/>
    <property type="gene ID" value="Hba_07900"/>
</dbReference>
<reference evidence="9" key="1">
    <citation type="submission" date="2016-11" db="UniProtKB">
        <authorList>
            <consortium name="WormBaseParasite"/>
        </authorList>
    </citation>
    <scope>IDENTIFICATION</scope>
</reference>
<evidence type="ECO:0000313" key="9">
    <source>
        <dbReference type="WBParaSite" id="Hba_07900"/>
    </source>
</evidence>
<dbReference type="GO" id="GO:0016787">
    <property type="term" value="F:hydrolase activity"/>
    <property type="evidence" value="ECO:0007669"/>
    <property type="project" value="UniProtKB-KW"/>
</dbReference>
<dbReference type="GO" id="GO:0015074">
    <property type="term" value="P:DNA integration"/>
    <property type="evidence" value="ECO:0007669"/>
    <property type="project" value="InterPro"/>
</dbReference>
<dbReference type="InterPro" id="IPR050951">
    <property type="entry name" value="Retrovirus_Pol_polyprotein"/>
</dbReference>
<dbReference type="InterPro" id="IPR001584">
    <property type="entry name" value="Integrase_cat-core"/>
</dbReference>
<evidence type="ECO:0000313" key="8">
    <source>
        <dbReference type="Proteomes" id="UP000095283"/>
    </source>
</evidence>
<dbReference type="GO" id="GO:0042575">
    <property type="term" value="C:DNA polymerase complex"/>
    <property type="evidence" value="ECO:0007669"/>
    <property type="project" value="UniProtKB-ARBA"/>
</dbReference>
<protein>
    <submittedName>
        <fullName evidence="9">Integrase catalytic domain-containing protein</fullName>
    </submittedName>
</protein>
<dbReference type="InterPro" id="IPR043502">
    <property type="entry name" value="DNA/RNA_pol_sf"/>
</dbReference>
<evidence type="ECO:0000256" key="5">
    <source>
        <dbReference type="ARBA" id="ARBA00022801"/>
    </source>
</evidence>
<dbReference type="GO" id="GO:0003676">
    <property type="term" value="F:nucleic acid binding"/>
    <property type="evidence" value="ECO:0007669"/>
    <property type="project" value="InterPro"/>
</dbReference>
<evidence type="ECO:0000256" key="1">
    <source>
        <dbReference type="ARBA" id="ARBA00022679"/>
    </source>
</evidence>
<keyword evidence="3" id="KW-0540">Nuclease</keyword>
<keyword evidence="1" id="KW-0808">Transferase</keyword>
<keyword evidence="8" id="KW-1185">Reference proteome</keyword>
<dbReference type="Pfam" id="PF17917">
    <property type="entry name" value="RT_RNaseH"/>
    <property type="match status" value="1"/>
</dbReference>
<evidence type="ECO:0000259" key="7">
    <source>
        <dbReference type="PROSITE" id="PS50994"/>
    </source>
</evidence>
<dbReference type="GO" id="GO:0003964">
    <property type="term" value="F:RNA-directed DNA polymerase activity"/>
    <property type="evidence" value="ECO:0007669"/>
    <property type="project" value="UniProtKB-KW"/>
</dbReference>
<feature type="domain" description="Integrase catalytic" evidence="7">
    <location>
        <begin position="512"/>
        <end position="661"/>
    </location>
</feature>
<organism evidence="8 9">
    <name type="scientific">Heterorhabditis bacteriophora</name>
    <name type="common">Entomopathogenic nematode worm</name>
    <dbReference type="NCBI Taxonomy" id="37862"/>
    <lineage>
        <taxon>Eukaryota</taxon>
        <taxon>Metazoa</taxon>
        <taxon>Ecdysozoa</taxon>
        <taxon>Nematoda</taxon>
        <taxon>Chromadorea</taxon>
        <taxon>Rhabditida</taxon>
        <taxon>Rhabditina</taxon>
        <taxon>Rhabditomorpha</taxon>
        <taxon>Strongyloidea</taxon>
        <taxon>Heterorhabditidae</taxon>
        <taxon>Heterorhabditis</taxon>
    </lineage>
</organism>
<keyword evidence="5" id="KW-0378">Hydrolase</keyword>
<dbReference type="Proteomes" id="UP000095283">
    <property type="component" value="Unplaced"/>
</dbReference>
<keyword evidence="6" id="KW-0695">RNA-directed DNA polymerase</keyword>
<dbReference type="InterPro" id="IPR041373">
    <property type="entry name" value="RT_RNaseH"/>
</dbReference>
<keyword evidence="4" id="KW-0255">Endonuclease</keyword>
<dbReference type="PANTHER" id="PTHR37984:SF5">
    <property type="entry name" value="PROTEIN NYNRIN-LIKE"/>
    <property type="match status" value="1"/>
</dbReference>
<evidence type="ECO:0000256" key="4">
    <source>
        <dbReference type="ARBA" id="ARBA00022759"/>
    </source>
</evidence>
<dbReference type="Pfam" id="PF00665">
    <property type="entry name" value="rve"/>
    <property type="match status" value="1"/>
</dbReference>
<sequence>MAYQNEDFDSFASSVNQRCEEAQSKNININGIKCLLFVAGFQTAEFADFRIRLLRTLDQTDKLSLKNLVLECQMIKTYKEDTMSIEQSSYSVRAVRNLFKKNEQQAIKSKPPPYPCPDCGGNHYRNKCPVRHIDEPSQGKTSKWKKQQGKYHCKYAIDFSNSRIGYNSRQFPSLQDEHRGFGHDSKHDHFKTGTSFKDVFQPGLGRCTKPKLSYFSHITLNRFSGKTAGKRYPASRCRLVNGAQRSTDATSTPVTKDQGYRLCRCVSTDRGRRGLEGTDDNKHSSRTLSVQPFIFWHKISSGYMSTSHRLDCGFTGKSVIRYLGNIIEENGRHLNPAKIEAIQRIPSLKDVTQKCVSYARQWTKTCHLTERLNARLHSNEQKTLVFVVRKFHLYLQSRRFTLLTDYKPLLNIFGSKKRVPIYTVNRLQRWRKTSDFGQADALSCLISAKYVYSGSWLRSLYTIRVSIFRSSHLNFSSTVLGTLHKRHRGMTCMKMLERNSVYWTSIDTHIEGRARECALCQELSKNPVTNTIYPWPPGRMYLVIVEAYSKWPENIEMSSSSTAARIAQLRPLFAQFGFPDTLVSDNGTQFIAQTFQDYCTMNRIKHLRSPLFHPQSNGQAERLVDTFKRTLLKMRRKGSTAEHQEDVHWLRISWADLRGLH</sequence>
<keyword evidence="2" id="KW-0548">Nucleotidyltransferase</keyword>
<dbReference type="GO" id="GO:0004519">
    <property type="term" value="F:endonuclease activity"/>
    <property type="evidence" value="ECO:0007669"/>
    <property type="project" value="UniProtKB-KW"/>
</dbReference>
<dbReference type="InterPro" id="IPR012337">
    <property type="entry name" value="RNaseH-like_sf"/>
</dbReference>
<dbReference type="SUPFAM" id="SSF56672">
    <property type="entry name" value="DNA/RNA polymerases"/>
    <property type="match status" value="1"/>
</dbReference>
<dbReference type="AlphaFoldDB" id="A0A1I7WRW9"/>
<dbReference type="PROSITE" id="PS50994">
    <property type="entry name" value="INTEGRASE"/>
    <property type="match status" value="1"/>
</dbReference>